<reference evidence="1 2" key="1">
    <citation type="submission" date="2015-10" db="EMBL/GenBank/DDBJ databases">
        <authorList>
            <person name="Ju K.-S."/>
            <person name="Doroghazi J.R."/>
            <person name="Metcalf W.W."/>
        </authorList>
    </citation>
    <scope>NUCLEOTIDE SEQUENCE [LARGE SCALE GENOMIC DNA]</scope>
    <source>
        <strain evidence="1 2">NRRL B-24793</strain>
    </source>
</reference>
<name>A0A9X0LDH7_9ACTN</name>
<comment type="caution">
    <text evidence="1">The sequence shown here is derived from an EMBL/GenBank/DDBJ whole genome shotgun (WGS) entry which is preliminary data.</text>
</comment>
<protein>
    <recommendedName>
        <fullName evidence="3">Bacterial Pleckstrin homology domain-containing protein</fullName>
    </recommendedName>
</protein>
<accession>A0A9X0LDH7</accession>
<proteinExistence type="predicted"/>
<dbReference type="EMBL" id="LMWI01000002">
    <property type="protein sequence ID" value="KUJ46119.1"/>
    <property type="molecule type" value="Genomic_DNA"/>
</dbReference>
<evidence type="ECO:0000313" key="2">
    <source>
        <dbReference type="Proteomes" id="UP000053246"/>
    </source>
</evidence>
<keyword evidence="2" id="KW-1185">Reference proteome</keyword>
<evidence type="ECO:0008006" key="3">
    <source>
        <dbReference type="Google" id="ProtNLM"/>
    </source>
</evidence>
<organism evidence="1 2">
    <name type="scientific">Micromonospora maris</name>
    <dbReference type="NCBI Taxonomy" id="1003110"/>
    <lineage>
        <taxon>Bacteria</taxon>
        <taxon>Bacillati</taxon>
        <taxon>Actinomycetota</taxon>
        <taxon>Actinomycetes</taxon>
        <taxon>Micromonosporales</taxon>
        <taxon>Micromonosporaceae</taxon>
        <taxon>Micromonospora</taxon>
    </lineage>
</organism>
<dbReference type="OMA" id="FWDVKNP"/>
<dbReference type="RefSeq" id="WP_013735629.1">
    <property type="nucleotide sequence ID" value="NZ_LMWI01000002.1"/>
</dbReference>
<gene>
    <name evidence="1" type="ORF">ADL17_24495</name>
</gene>
<evidence type="ECO:0000313" key="1">
    <source>
        <dbReference type="EMBL" id="KUJ46119.1"/>
    </source>
</evidence>
<sequence length="113" mass="12023">MATIDLTPDSIRIRLTPAEKLWALRGDVTVPRSAVTAVTVQPDGLRAPRGIRAPGLGLPGARKVGTWRGRAGKEFVSVRANQPAVRITLTGQRYDALVIGADDATAVAEAVRR</sequence>
<dbReference type="Proteomes" id="UP000053246">
    <property type="component" value="Unassembled WGS sequence"/>
</dbReference>
<dbReference type="AlphaFoldDB" id="A0A9X0LDH7"/>